<feature type="domain" description="Thioesterase" evidence="1">
    <location>
        <begin position="64"/>
        <end position="132"/>
    </location>
</feature>
<evidence type="ECO:0000313" key="2">
    <source>
        <dbReference type="EMBL" id="ORE86856.1"/>
    </source>
</evidence>
<dbReference type="Pfam" id="PF03061">
    <property type="entry name" value="4HBT"/>
    <property type="match status" value="1"/>
</dbReference>
<dbReference type="AlphaFoldDB" id="A0A1Y1SCY3"/>
<proteinExistence type="predicted"/>
<dbReference type="OrthoDB" id="9813158at2"/>
<dbReference type="GO" id="GO:0016790">
    <property type="term" value="F:thiolester hydrolase activity"/>
    <property type="evidence" value="ECO:0007669"/>
    <property type="project" value="UniProtKB-ARBA"/>
</dbReference>
<dbReference type="InterPro" id="IPR006683">
    <property type="entry name" value="Thioestr_dom"/>
</dbReference>
<comment type="caution">
    <text evidence="2">The sequence shown here is derived from an EMBL/GenBank/DDBJ whole genome shotgun (WGS) entry which is preliminary data.</text>
</comment>
<reference evidence="2 3" key="1">
    <citation type="submission" date="2013-04" db="EMBL/GenBank/DDBJ databases">
        <title>Oceanococcus atlanticus 22II-S10r2 Genome Sequencing.</title>
        <authorList>
            <person name="Lai Q."/>
            <person name="Li G."/>
            <person name="Shao Z."/>
        </authorList>
    </citation>
    <scope>NUCLEOTIDE SEQUENCE [LARGE SCALE GENOMIC DNA]</scope>
    <source>
        <strain evidence="2 3">22II-S10r2</strain>
    </source>
</reference>
<dbReference type="Gene3D" id="3.10.129.10">
    <property type="entry name" value="Hotdog Thioesterase"/>
    <property type="match status" value="1"/>
</dbReference>
<accession>A0A1Y1SCY3</accession>
<dbReference type="RefSeq" id="WP_083561082.1">
    <property type="nucleotide sequence ID" value="NZ_AQQV01000002.1"/>
</dbReference>
<name>A0A1Y1SCY3_9GAMM</name>
<dbReference type="STRING" id="1317117.ATO7_07447"/>
<gene>
    <name evidence="2" type="ORF">ATO7_07447</name>
</gene>
<dbReference type="InterPro" id="IPR029069">
    <property type="entry name" value="HotDog_dom_sf"/>
</dbReference>
<dbReference type="CDD" id="cd03443">
    <property type="entry name" value="PaaI_thioesterase"/>
    <property type="match status" value="1"/>
</dbReference>
<protein>
    <recommendedName>
        <fullName evidence="1">Thioesterase domain-containing protein</fullName>
    </recommendedName>
</protein>
<dbReference type="Proteomes" id="UP000192342">
    <property type="component" value="Unassembled WGS sequence"/>
</dbReference>
<sequence length="161" mass="17373">MAGTGNLADHDPVAVARQFGEQVPHSRDLGMQVLAMEADQVRMRLVPGPELRADDAAEELCTSVLYSLVDSACGLAVFAALRELKPIATLDLRMDYLRPAASKRALVAIAHCHHLTDDVAFLRCPVFSEGLDEPVAIGNATFMRATQGKHFETTASRSDAV</sequence>
<dbReference type="SUPFAM" id="SSF54637">
    <property type="entry name" value="Thioesterase/thiol ester dehydrase-isomerase"/>
    <property type="match status" value="1"/>
</dbReference>
<evidence type="ECO:0000313" key="3">
    <source>
        <dbReference type="Proteomes" id="UP000192342"/>
    </source>
</evidence>
<keyword evidence="3" id="KW-1185">Reference proteome</keyword>
<dbReference type="EMBL" id="AQQV01000002">
    <property type="protein sequence ID" value="ORE86856.1"/>
    <property type="molecule type" value="Genomic_DNA"/>
</dbReference>
<organism evidence="2 3">
    <name type="scientific">Oceanococcus atlanticus</name>
    <dbReference type="NCBI Taxonomy" id="1317117"/>
    <lineage>
        <taxon>Bacteria</taxon>
        <taxon>Pseudomonadati</taxon>
        <taxon>Pseudomonadota</taxon>
        <taxon>Gammaproteobacteria</taxon>
        <taxon>Chromatiales</taxon>
        <taxon>Oceanococcaceae</taxon>
        <taxon>Oceanococcus</taxon>
    </lineage>
</organism>
<evidence type="ECO:0000259" key="1">
    <source>
        <dbReference type="Pfam" id="PF03061"/>
    </source>
</evidence>